<dbReference type="PANTHER" id="PTHR31544">
    <property type="entry name" value="AIG2-LIKE PROTEIN D"/>
    <property type="match status" value="1"/>
</dbReference>
<dbReference type="InterPro" id="IPR015797">
    <property type="entry name" value="NUDIX_hydrolase-like_dom_sf"/>
</dbReference>
<dbReference type="Gene3D" id="3.10.490.10">
    <property type="entry name" value="Gamma-glutamyl cyclotransferase-like"/>
    <property type="match status" value="1"/>
</dbReference>
<feature type="binding site" evidence="5">
    <location>
        <position position="282"/>
    </location>
    <ligand>
        <name>Mg(2+)</name>
        <dbReference type="ChEBI" id="CHEBI:18420"/>
        <label>1</label>
    </ligand>
</feature>
<dbReference type="SUPFAM" id="SSF110857">
    <property type="entry name" value="Gamma-glutamyl cyclotransferase-like"/>
    <property type="match status" value="1"/>
</dbReference>
<dbReference type="InterPro" id="IPR036568">
    <property type="entry name" value="GGCT-like_sf"/>
</dbReference>
<evidence type="ECO:0000256" key="2">
    <source>
        <dbReference type="ARBA" id="ARBA00022679"/>
    </source>
</evidence>
<dbReference type="GO" id="GO:0016740">
    <property type="term" value="F:transferase activity"/>
    <property type="evidence" value="ECO:0007669"/>
    <property type="project" value="UniProtKB-KW"/>
</dbReference>
<keyword evidence="5" id="KW-0460">Magnesium</keyword>
<name>A0A0P1G3N2_THAGE</name>
<dbReference type="InterPro" id="IPR013024">
    <property type="entry name" value="GGCT-like"/>
</dbReference>
<evidence type="ECO:0000259" key="7">
    <source>
        <dbReference type="PROSITE" id="PS51462"/>
    </source>
</evidence>
<dbReference type="OrthoDB" id="5292471at2"/>
<evidence type="ECO:0000256" key="4">
    <source>
        <dbReference type="ARBA" id="ARBA00030602"/>
    </source>
</evidence>
<organism evidence="8 9">
    <name type="scientific">Thalassovita gelatinovora</name>
    <name type="common">Thalassobius gelatinovorus</name>
    <dbReference type="NCBI Taxonomy" id="53501"/>
    <lineage>
        <taxon>Bacteria</taxon>
        <taxon>Pseudomonadati</taxon>
        <taxon>Pseudomonadota</taxon>
        <taxon>Alphaproteobacteria</taxon>
        <taxon>Rhodobacterales</taxon>
        <taxon>Roseobacteraceae</taxon>
        <taxon>Thalassovita</taxon>
    </lineage>
</organism>
<dbReference type="Proteomes" id="UP000051587">
    <property type="component" value="Unassembled WGS sequence"/>
</dbReference>
<dbReference type="Pfam" id="PF00293">
    <property type="entry name" value="NUDIX"/>
    <property type="match status" value="1"/>
</dbReference>
<dbReference type="GO" id="GO:0016818">
    <property type="term" value="F:hydrolase activity, acting on acid anhydrides, in phosphorus-containing anhydrides"/>
    <property type="evidence" value="ECO:0007669"/>
    <property type="project" value="InterPro"/>
</dbReference>
<dbReference type="NCBIfam" id="TIGR00052">
    <property type="entry name" value="nudix-type nucleoside diphosphatase, YffH/AdpP family"/>
    <property type="match status" value="1"/>
</dbReference>
<dbReference type="InterPro" id="IPR020084">
    <property type="entry name" value="NUDIX_hydrolase_CS"/>
</dbReference>
<dbReference type="InterPro" id="IPR004385">
    <property type="entry name" value="NDP_pyrophosphatase"/>
</dbReference>
<reference evidence="8 9" key="1">
    <citation type="submission" date="2015-09" db="EMBL/GenBank/DDBJ databases">
        <authorList>
            <consortium name="Swine Surveillance"/>
        </authorList>
    </citation>
    <scope>NUCLEOTIDE SEQUENCE [LARGE SCALE GENOMIC DNA]</scope>
    <source>
        <strain evidence="8 9">CECT 4357</strain>
    </source>
</reference>
<dbReference type="AlphaFoldDB" id="A0A0P1G3N2"/>
<evidence type="ECO:0000256" key="6">
    <source>
        <dbReference type="PIRSR" id="PIRSR604385-3"/>
    </source>
</evidence>
<proteinExistence type="predicted"/>
<dbReference type="SUPFAM" id="SSF55811">
    <property type="entry name" value="Nudix"/>
    <property type="match status" value="1"/>
</dbReference>
<keyword evidence="5" id="KW-0479">Metal-binding</keyword>
<protein>
    <recommendedName>
        <fullName evidence="4">Putative gamma-glutamylcyclotransferase</fullName>
    </recommendedName>
</protein>
<dbReference type="RefSeq" id="WP_058264453.1">
    <property type="nucleotide sequence ID" value="NZ_CP051181.1"/>
</dbReference>
<feature type="binding site" evidence="5">
    <location>
        <position position="278"/>
    </location>
    <ligand>
        <name>Mg(2+)</name>
        <dbReference type="ChEBI" id="CHEBI:18420"/>
        <label>1</label>
    </ligand>
</feature>
<feature type="binding site" evidence="5">
    <location>
        <position position="262"/>
    </location>
    <ligand>
        <name>Mg(2+)</name>
        <dbReference type="ChEBI" id="CHEBI:18420"/>
        <label>1</label>
    </ligand>
</feature>
<keyword evidence="2" id="KW-0808">Transferase</keyword>
<keyword evidence="9" id="KW-1185">Reference proteome</keyword>
<evidence type="ECO:0000256" key="5">
    <source>
        <dbReference type="PIRSR" id="PIRSR604385-2"/>
    </source>
</evidence>
<dbReference type="STRING" id="53501.SAMN04488043_106271"/>
<dbReference type="Pfam" id="PF06094">
    <property type="entry name" value="GGACT"/>
    <property type="match status" value="1"/>
</dbReference>
<accession>A0A0P1G3N2</accession>
<evidence type="ECO:0000313" key="9">
    <source>
        <dbReference type="Proteomes" id="UP000051587"/>
    </source>
</evidence>
<dbReference type="GO" id="GO:0046872">
    <property type="term" value="F:metal ion binding"/>
    <property type="evidence" value="ECO:0007669"/>
    <property type="project" value="UniProtKB-KW"/>
</dbReference>
<evidence type="ECO:0000256" key="1">
    <source>
        <dbReference type="ARBA" id="ARBA00001946"/>
    </source>
</evidence>
<dbReference type="EMBL" id="CYSA01000028">
    <property type="protein sequence ID" value="CUH68797.1"/>
    <property type="molecule type" value="Genomic_DNA"/>
</dbReference>
<dbReference type="PROSITE" id="PS51462">
    <property type="entry name" value="NUDIX"/>
    <property type="match status" value="1"/>
</dbReference>
<feature type="short sequence motif" description="Nudix box" evidence="6">
    <location>
        <begin position="263"/>
        <end position="285"/>
    </location>
</feature>
<dbReference type="PROSITE" id="PS00893">
    <property type="entry name" value="NUDIX_BOX"/>
    <property type="match status" value="1"/>
</dbReference>
<dbReference type="PANTHER" id="PTHR31544:SF2">
    <property type="entry name" value="AIG2-LIKE PROTEIN D"/>
    <property type="match status" value="1"/>
</dbReference>
<dbReference type="CDD" id="cd06661">
    <property type="entry name" value="GGCT_like"/>
    <property type="match status" value="1"/>
</dbReference>
<dbReference type="CDD" id="cd24155">
    <property type="entry name" value="NUDIX_ADPRase"/>
    <property type="match status" value="1"/>
</dbReference>
<dbReference type="InterPro" id="IPR000086">
    <property type="entry name" value="NUDIX_hydrolase_dom"/>
</dbReference>
<keyword evidence="3 8" id="KW-0378">Hydrolase</keyword>
<feature type="domain" description="Nudix hydrolase" evidence="7">
    <location>
        <begin position="220"/>
        <end position="360"/>
    </location>
</feature>
<comment type="cofactor">
    <cofactor evidence="1 5">
        <name>Mg(2+)</name>
        <dbReference type="ChEBI" id="CHEBI:18420"/>
    </cofactor>
</comment>
<gene>
    <name evidence="8" type="primary">nudF</name>
    <name evidence="8" type="ORF">TG4357_03810</name>
</gene>
<sequence>MTDIFVYGTLRHLPLLETVLGRATDHLSVSRARLQGYRTCLAKGQAFPLIFAEDGQAAEGILLRGLSATDLDRLDYYEKVFGYNRGPVRVEGDGGPIEALIWWPPENEYKPGADFDLEQWADKWGRINCRAADEVMGYKGQKNPLELGRIYGMIHARAASWVLARDEMPVETPSGLTEDDVVAHGLTRPYANYFSVEEQRLQFRRFDGGLSEEVLRATFVATDAALVLPYDPVHDRVLLLEQFRAGPWTRGDHCPWQIEPIAGRVDAGESPEDCARREALEESGLVLKSLIPIHLGYASPGCSSEFYHIYLGLADLADHESDTGGMISEDEDIRSHILNFNAAMALLDQGRIRVTPMALALNWLARKRDGLRAEA</sequence>
<dbReference type="Gene3D" id="3.90.79.10">
    <property type="entry name" value="Nucleoside Triphosphate Pyrophosphohydrolase"/>
    <property type="match status" value="1"/>
</dbReference>
<dbReference type="InterPro" id="IPR009288">
    <property type="entry name" value="AIG2-like_dom"/>
</dbReference>
<evidence type="ECO:0000313" key="8">
    <source>
        <dbReference type="EMBL" id="CUH68797.1"/>
    </source>
</evidence>
<evidence type="ECO:0000256" key="3">
    <source>
        <dbReference type="ARBA" id="ARBA00022801"/>
    </source>
</evidence>
<feature type="binding site" evidence="5">
    <location>
        <position position="331"/>
    </location>
    <ligand>
        <name>Mg(2+)</name>
        <dbReference type="ChEBI" id="CHEBI:18420"/>
        <label>1</label>
    </ligand>
</feature>
<dbReference type="InterPro" id="IPR045038">
    <property type="entry name" value="AIG2-like"/>
</dbReference>